<dbReference type="InterPro" id="IPR002934">
    <property type="entry name" value="Polymerase_NTP_transf_dom"/>
</dbReference>
<dbReference type="GO" id="GO:0046872">
    <property type="term" value="F:metal ion binding"/>
    <property type="evidence" value="ECO:0007669"/>
    <property type="project" value="UniProtKB-KW"/>
</dbReference>
<dbReference type="Proteomes" id="UP000323994">
    <property type="component" value="Unassembled WGS sequence"/>
</dbReference>
<evidence type="ECO:0000313" key="12">
    <source>
        <dbReference type="Proteomes" id="UP000323994"/>
    </source>
</evidence>
<evidence type="ECO:0000256" key="4">
    <source>
        <dbReference type="ARBA" id="ARBA00022695"/>
    </source>
</evidence>
<dbReference type="EMBL" id="VBSN01000027">
    <property type="protein sequence ID" value="KAA6440832.1"/>
    <property type="molecule type" value="Genomic_DNA"/>
</dbReference>
<keyword evidence="5" id="KW-0479">Metal-binding</keyword>
<evidence type="ECO:0000256" key="8">
    <source>
        <dbReference type="ARBA" id="ARBA00022842"/>
    </source>
</evidence>
<dbReference type="InterPro" id="IPR052038">
    <property type="entry name" value="Type-VII_TA_antitoxin"/>
</dbReference>
<dbReference type="AlphaFoldDB" id="A0A5M8R3T9"/>
<sequence length="100" mass="11825">MNKLEMYKEAIVKLCRAHKVKSLYAFGSVLTDRFDADSDIDLIVDFTPMQVEDYADNYFDFKFSLQDIFKRPVDLLEEKAIKNPYFLQNINKQKQLVYGQ</sequence>
<dbReference type="SUPFAM" id="SSF81301">
    <property type="entry name" value="Nucleotidyltransferase"/>
    <property type="match status" value="1"/>
</dbReference>
<dbReference type="Pfam" id="PF01909">
    <property type="entry name" value="NTP_transf_2"/>
    <property type="match status" value="1"/>
</dbReference>
<keyword evidence="3 11" id="KW-0808">Transferase</keyword>
<keyword evidence="12" id="KW-1185">Reference proteome</keyword>
<keyword evidence="4" id="KW-0548">Nucleotidyltransferase</keyword>
<dbReference type="PANTHER" id="PTHR33571">
    <property type="entry name" value="SSL8005 PROTEIN"/>
    <property type="match status" value="1"/>
</dbReference>
<evidence type="ECO:0000256" key="3">
    <source>
        <dbReference type="ARBA" id="ARBA00022679"/>
    </source>
</evidence>
<evidence type="ECO:0000256" key="1">
    <source>
        <dbReference type="ARBA" id="ARBA00001946"/>
    </source>
</evidence>
<keyword evidence="8" id="KW-0460">Magnesium</keyword>
<feature type="domain" description="Polymerase nucleotidyl transferase" evidence="10">
    <location>
        <begin position="13"/>
        <end position="96"/>
    </location>
</feature>
<comment type="similarity">
    <text evidence="9">Belongs to the MntA antitoxin family.</text>
</comment>
<evidence type="ECO:0000256" key="9">
    <source>
        <dbReference type="ARBA" id="ARBA00038276"/>
    </source>
</evidence>
<name>A0A5M8R3T9_9BACT</name>
<dbReference type="Gene3D" id="3.30.460.10">
    <property type="entry name" value="Beta Polymerase, domain 2"/>
    <property type="match status" value="1"/>
</dbReference>
<keyword evidence="2" id="KW-1277">Toxin-antitoxin system</keyword>
<evidence type="ECO:0000256" key="6">
    <source>
        <dbReference type="ARBA" id="ARBA00022741"/>
    </source>
</evidence>
<comment type="caution">
    <text evidence="11">The sequence shown here is derived from an EMBL/GenBank/DDBJ whole genome shotgun (WGS) entry which is preliminary data.</text>
</comment>
<protein>
    <submittedName>
        <fullName evidence="11">Nucleotidyltransferase</fullName>
    </submittedName>
</protein>
<gene>
    <name evidence="11" type="ORF">FEM33_08490</name>
</gene>
<dbReference type="OrthoDB" id="9793933at2"/>
<comment type="cofactor">
    <cofactor evidence="1">
        <name>Mg(2+)</name>
        <dbReference type="ChEBI" id="CHEBI:18420"/>
    </cofactor>
</comment>
<dbReference type="CDD" id="cd05403">
    <property type="entry name" value="NT_KNTase_like"/>
    <property type="match status" value="1"/>
</dbReference>
<evidence type="ECO:0000256" key="5">
    <source>
        <dbReference type="ARBA" id="ARBA00022723"/>
    </source>
</evidence>
<dbReference type="GO" id="GO:0016779">
    <property type="term" value="F:nucleotidyltransferase activity"/>
    <property type="evidence" value="ECO:0007669"/>
    <property type="project" value="UniProtKB-KW"/>
</dbReference>
<keyword evidence="6" id="KW-0547">Nucleotide-binding</keyword>
<dbReference type="PANTHER" id="PTHR33571:SF12">
    <property type="entry name" value="BSL3053 PROTEIN"/>
    <property type="match status" value="1"/>
</dbReference>
<organism evidence="11 12">
    <name type="scientific">Dyadobacter flavalbus</name>
    <dbReference type="NCBI Taxonomy" id="2579942"/>
    <lineage>
        <taxon>Bacteria</taxon>
        <taxon>Pseudomonadati</taxon>
        <taxon>Bacteroidota</taxon>
        <taxon>Cytophagia</taxon>
        <taxon>Cytophagales</taxon>
        <taxon>Spirosomataceae</taxon>
        <taxon>Dyadobacter</taxon>
    </lineage>
</organism>
<keyword evidence="7" id="KW-0067">ATP-binding</keyword>
<reference evidence="11 12" key="1">
    <citation type="submission" date="2019-05" db="EMBL/GenBank/DDBJ databases">
        <authorList>
            <person name="Qu J.-H."/>
        </authorList>
    </citation>
    <scope>NUCLEOTIDE SEQUENCE [LARGE SCALE GENOMIC DNA]</scope>
    <source>
        <strain evidence="11 12">NS28</strain>
    </source>
</reference>
<evidence type="ECO:0000313" key="11">
    <source>
        <dbReference type="EMBL" id="KAA6440832.1"/>
    </source>
</evidence>
<accession>A0A5M8R3T9</accession>
<evidence type="ECO:0000259" key="10">
    <source>
        <dbReference type="Pfam" id="PF01909"/>
    </source>
</evidence>
<evidence type="ECO:0000256" key="2">
    <source>
        <dbReference type="ARBA" id="ARBA00022649"/>
    </source>
</evidence>
<evidence type="ECO:0000256" key="7">
    <source>
        <dbReference type="ARBA" id="ARBA00022840"/>
    </source>
</evidence>
<dbReference type="GO" id="GO:0005524">
    <property type="term" value="F:ATP binding"/>
    <property type="evidence" value="ECO:0007669"/>
    <property type="project" value="UniProtKB-KW"/>
</dbReference>
<dbReference type="InterPro" id="IPR043519">
    <property type="entry name" value="NT_sf"/>
</dbReference>
<proteinExistence type="inferred from homology"/>